<feature type="region of interest" description="Disordered" evidence="1">
    <location>
        <begin position="297"/>
        <end position="361"/>
    </location>
</feature>
<evidence type="ECO:0000313" key="3">
    <source>
        <dbReference type="EMBL" id="CAD9425359.1"/>
    </source>
</evidence>
<dbReference type="EMBL" id="HBGU01016350">
    <property type="protein sequence ID" value="CAD9425356.1"/>
    <property type="molecule type" value="Transcribed_RNA"/>
</dbReference>
<dbReference type="EMBL" id="HBGU01016351">
    <property type="protein sequence ID" value="CAD9425359.1"/>
    <property type="molecule type" value="Transcribed_RNA"/>
</dbReference>
<feature type="compositionally biased region" description="Polar residues" evidence="1">
    <location>
        <begin position="311"/>
        <end position="324"/>
    </location>
</feature>
<feature type="compositionally biased region" description="Low complexity" evidence="1">
    <location>
        <begin position="244"/>
        <end position="257"/>
    </location>
</feature>
<proteinExistence type="predicted"/>
<evidence type="ECO:0000256" key="1">
    <source>
        <dbReference type="SAM" id="MobiDB-lite"/>
    </source>
</evidence>
<feature type="compositionally biased region" description="Low complexity" evidence="1">
    <location>
        <begin position="39"/>
        <end position="51"/>
    </location>
</feature>
<feature type="region of interest" description="Disordered" evidence="1">
    <location>
        <begin position="35"/>
        <end position="110"/>
    </location>
</feature>
<feature type="compositionally biased region" description="Polar residues" evidence="1">
    <location>
        <begin position="351"/>
        <end position="361"/>
    </location>
</feature>
<sequence>MDDSSATITAIATAVVNAATVPAADGLLDTAAPLHEQHQPSLSSSHQPPVSRFVSGCSSAAEESNSSVSESLHVESARTESTRGDNAAIDEETSQSSTLHSLMPLHNPLHNASSVTSVASHASAASTPPSSIDALCEQLAHAQMAVRQVLEAGLDPGSGLQMDASLRAHLQTQLANTEKNVADMQKLTGALSQRDSCRSEGGSQDVSMQPAPTSNRASASDAFPPKRNSLGDSQRSKSESSALVATSVPTVPPTTKSAAEEQWPGATRAPRHVTFQNNAAPKPPGAKEHFTETIEATKPGGGVRRGASDSRMLNDTSRKTSLTAQLRRIFLGSPRTRSPRSNSSRRGWLSSMDNLSRSADA</sequence>
<protein>
    <submittedName>
        <fullName evidence="2">Uncharacterized protein</fullName>
    </submittedName>
</protein>
<feature type="compositionally biased region" description="Low complexity" evidence="1">
    <location>
        <begin position="333"/>
        <end position="346"/>
    </location>
</feature>
<evidence type="ECO:0000313" key="2">
    <source>
        <dbReference type="EMBL" id="CAD9425356.1"/>
    </source>
</evidence>
<accession>A0A6U7DBF2</accession>
<name>A0A6U7DBF2_9EUKA</name>
<gene>
    <name evidence="2" type="ORF">CBRE1094_LOCUS8812</name>
    <name evidence="3" type="ORF">CBRE1094_LOCUS8813</name>
</gene>
<feature type="compositionally biased region" description="Polar residues" evidence="1">
    <location>
        <begin position="201"/>
        <end position="218"/>
    </location>
</feature>
<feature type="compositionally biased region" description="Low complexity" evidence="1">
    <location>
        <begin position="58"/>
        <end position="71"/>
    </location>
</feature>
<feature type="region of interest" description="Disordered" evidence="1">
    <location>
        <begin position="191"/>
        <end position="269"/>
    </location>
</feature>
<organism evidence="2">
    <name type="scientific">Haptolina brevifila</name>
    <dbReference type="NCBI Taxonomy" id="156173"/>
    <lineage>
        <taxon>Eukaryota</taxon>
        <taxon>Haptista</taxon>
        <taxon>Haptophyta</taxon>
        <taxon>Prymnesiophyceae</taxon>
        <taxon>Prymnesiales</taxon>
        <taxon>Prymnesiaceae</taxon>
        <taxon>Haptolina</taxon>
    </lineage>
</organism>
<reference evidence="2" key="1">
    <citation type="submission" date="2021-01" db="EMBL/GenBank/DDBJ databases">
        <authorList>
            <person name="Corre E."/>
            <person name="Pelletier E."/>
            <person name="Niang G."/>
            <person name="Scheremetjew M."/>
            <person name="Finn R."/>
            <person name="Kale V."/>
            <person name="Holt S."/>
            <person name="Cochrane G."/>
            <person name="Meng A."/>
            <person name="Brown T."/>
            <person name="Cohen L."/>
        </authorList>
    </citation>
    <scope>NUCLEOTIDE SEQUENCE</scope>
    <source>
        <strain evidence="2">UTEX LB 985</strain>
    </source>
</reference>
<dbReference type="AlphaFoldDB" id="A0A6U7DBF2"/>
<feature type="compositionally biased region" description="Basic and acidic residues" evidence="1">
    <location>
        <begin position="72"/>
        <end position="83"/>
    </location>
</feature>